<name>A0A5M9HFR7_9SPHI</name>
<accession>A0A5M9HFR7</accession>
<dbReference type="EMBL" id="VWNE01000010">
    <property type="protein sequence ID" value="KAA8483767.1"/>
    <property type="molecule type" value="Genomic_DNA"/>
</dbReference>
<evidence type="ECO:0000313" key="2">
    <source>
        <dbReference type="Proteomes" id="UP000322918"/>
    </source>
</evidence>
<sequence>MAVTILQAPPAIAFSGNFIPVRLQTNNKLQEAGVKSVNIIEFFPTVIPYTIHIKYGGVEIIMQADQFPDGSGTQFPFNGGLAGADYAALILPYFQANFTLSRDFDITAEISNSGAGSRLKFIAKNARYGYDFEYQGAGEEYTVDNITPGITDVYRHNFAIYFELWCEKSNYSGFEQIYSGRLPVNPNGLGNIADIDLSDLLHSYIENAGFDMPEFNSTNPLLCTNTCRRYYFRYAESWGDPVTYQGISQSPTYTAIFGKFSYVGAVENTLESVLQPGLPSADRFLKQGSATISTLPAQPQFIYFLNSRAEALGAKLKINFYTANDPEPILKTVVFDCLQYRKYAFNMRFDQIFNKTDHPGITVLRYEVWLENAAGSNISQVYTYNVDYSVQLSVRYFLYLGSWGGIETLSTFGKAEMKQELNSSEAQRPLKSGYGLPSGDTVVFDIKMQDSFKVPTGWINKPDLIQLRDFLTASKKYRYNKGRMLPISITSKMLTEMKDGEYLYAQSLEYKYLISDDAYTERTTDEAEQFVDPPKILPVYYGPANAVPGDEEAVKALPSSVSESTYELTINTGLNRIIILAIPSTKSVHSIHDVQSGESLTLSYAQVGTLMIDESPYKILALQNALSYSYNHEHIITLKNG</sequence>
<dbReference type="Proteomes" id="UP000322918">
    <property type="component" value="Unassembled WGS sequence"/>
</dbReference>
<comment type="caution">
    <text evidence="1">The sequence shown here is derived from an EMBL/GenBank/DDBJ whole genome shotgun (WGS) entry which is preliminary data.</text>
</comment>
<dbReference type="AlphaFoldDB" id="A0A5M9HFR7"/>
<gene>
    <name evidence="1" type="ORF">F1649_07720</name>
</gene>
<dbReference type="OrthoDB" id="934761at2"/>
<keyword evidence="2" id="KW-1185">Reference proteome</keyword>
<organism evidence="1 2">
    <name type="scientific">Arcticibacter tournemirensis</name>
    <dbReference type="NCBI Taxonomy" id="699437"/>
    <lineage>
        <taxon>Bacteria</taxon>
        <taxon>Pseudomonadati</taxon>
        <taxon>Bacteroidota</taxon>
        <taxon>Sphingobacteriia</taxon>
        <taxon>Sphingobacteriales</taxon>
        <taxon>Sphingobacteriaceae</taxon>
        <taxon>Arcticibacter</taxon>
    </lineage>
</organism>
<proteinExistence type="predicted"/>
<dbReference type="RefSeq" id="WP_141814515.1">
    <property type="nucleotide sequence ID" value="NZ_VFPL01000001.1"/>
</dbReference>
<reference evidence="1 2" key="1">
    <citation type="submission" date="2019-09" db="EMBL/GenBank/DDBJ databases">
        <title>Pararcticibacter amylolyticus gen. nov., sp. nov., isolated from a rottenly hemp rope, and reclassification of Pedobacter tournemirensis as Pararcticibacter tournemirensis comb. nov.</title>
        <authorList>
            <person name="Cai Y."/>
        </authorList>
    </citation>
    <scope>NUCLEOTIDE SEQUENCE [LARGE SCALE GENOMIC DNA]</scope>
    <source>
        <strain evidence="1 2">TF5-37.2-LB10</strain>
    </source>
</reference>
<protein>
    <submittedName>
        <fullName evidence="1">Uncharacterized protein</fullName>
    </submittedName>
</protein>
<evidence type="ECO:0000313" key="1">
    <source>
        <dbReference type="EMBL" id="KAA8483767.1"/>
    </source>
</evidence>